<evidence type="ECO:0000256" key="1">
    <source>
        <dbReference type="SAM" id="SignalP"/>
    </source>
</evidence>
<dbReference type="PROSITE" id="PS51257">
    <property type="entry name" value="PROKAR_LIPOPROTEIN"/>
    <property type="match status" value="1"/>
</dbReference>
<dbReference type="KEGG" id="cnan:A2G96_27425"/>
<accession>A0A142JTV3</accession>
<keyword evidence="3" id="KW-1185">Reference proteome</keyword>
<feature type="signal peptide" evidence="1">
    <location>
        <begin position="1"/>
        <end position="24"/>
    </location>
</feature>
<dbReference type="RefSeq" id="WP_062803314.1">
    <property type="nucleotide sequence ID" value="NZ_CP014845.1"/>
</dbReference>
<sequence>MKRVISLFPLAAALGLAACGGNDAPDNGAPPATATLSVTDLEPGAYVVSVGDADNPTVGKYYAGTDGSRYLALADAEDKATAIYRRDKGGSWVAAPGADASASVRLLSQAAVPAASVELASVAGTYTTVLPTGASATFTVTGEGKIAPGASACQLSGTLAAQAMPNTLSLKLSTSACGTLPANATGVLAIDTDYQPAAFRLIADDGGRVVDLWAYRD</sequence>
<name>A0A142JTV3_9BURK</name>
<keyword evidence="1" id="KW-0732">Signal</keyword>
<dbReference type="AlphaFoldDB" id="A0A142JTV3"/>
<gene>
    <name evidence="2" type="ORF">A2G96_27425</name>
</gene>
<proteinExistence type="predicted"/>
<protein>
    <recommendedName>
        <fullName evidence="4">Lipoprotein</fullName>
    </recommendedName>
</protein>
<dbReference type="EMBL" id="CP014845">
    <property type="protein sequence ID" value="AMR81515.1"/>
    <property type="molecule type" value="Genomic_DNA"/>
</dbReference>
<evidence type="ECO:0000313" key="2">
    <source>
        <dbReference type="EMBL" id="AMR81515.1"/>
    </source>
</evidence>
<organism evidence="2 3">
    <name type="scientific">Cupriavidus nantongensis</name>
    <dbReference type="NCBI Taxonomy" id="1796606"/>
    <lineage>
        <taxon>Bacteria</taxon>
        <taxon>Pseudomonadati</taxon>
        <taxon>Pseudomonadota</taxon>
        <taxon>Betaproteobacteria</taxon>
        <taxon>Burkholderiales</taxon>
        <taxon>Burkholderiaceae</taxon>
        <taxon>Cupriavidus</taxon>
    </lineage>
</organism>
<reference evidence="2 3" key="1">
    <citation type="submission" date="2016-03" db="EMBL/GenBank/DDBJ databases">
        <title>Complete genome sequence of a novel chlorpyrifos degrading bacterium, Cupriavidus nantongensis sp. X1.</title>
        <authorList>
            <person name="Fang L."/>
        </authorList>
    </citation>
    <scope>NUCLEOTIDE SEQUENCE [LARGE SCALE GENOMIC DNA]</scope>
    <source>
        <strain evidence="2 3">X1</strain>
    </source>
</reference>
<dbReference type="Proteomes" id="UP000075238">
    <property type="component" value="Chromosome 2"/>
</dbReference>
<evidence type="ECO:0008006" key="4">
    <source>
        <dbReference type="Google" id="ProtNLM"/>
    </source>
</evidence>
<evidence type="ECO:0000313" key="3">
    <source>
        <dbReference type="Proteomes" id="UP000075238"/>
    </source>
</evidence>
<feature type="chain" id="PRO_5007498413" description="Lipoprotein" evidence="1">
    <location>
        <begin position="25"/>
        <end position="217"/>
    </location>
</feature>
<dbReference type="OrthoDB" id="8854019at2"/>